<keyword evidence="4" id="KW-0238">DNA-binding</keyword>
<reference evidence="9 10" key="1">
    <citation type="submission" date="2023-01" db="EMBL/GenBank/DDBJ databases">
        <title>Cultivation and genomic characterization of new, ubiquitous marine nitrite-oxidizing bacteria from the Nitrospirales.</title>
        <authorList>
            <person name="Mueller A.J."/>
            <person name="Daebeler A."/>
            <person name="Herbold C.W."/>
            <person name="Kirkegaard R.H."/>
            <person name="Daims H."/>
        </authorList>
    </citation>
    <scope>NUCLEOTIDE SEQUENCE [LARGE SCALE GENOMIC DNA]</scope>
    <source>
        <strain evidence="9 10">DK</strain>
    </source>
</reference>
<accession>A0AA96GLP0</accession>
<proteinExistence type="predicted"/>
<dbReference type="PANTHER" id="PTHR32071">
    <property type="entry name" value="TRANSCRIPTIONAL REGULATORY PROTEIN"/>
    <property type="match status" value="1"/>
</dbReference>
<dbReference type="PROSITE" id="PS50110">
    <property type="entry name" value="RESPONSE_REGULATORY"/>
    <property type="match status" value="1"/>
</dbReference>
<evidence type="ECO:0000256" key="6">
    <source>
        <dbReference type="PROSITE-ProRule" id="PRU00169"/>
    </source>
</evidence>
<organism evidence="9 10">
    <name type="scientific">Candidatus Nitrospira neomarina</name>
    <dbReference type="NCBI Taxonomy" id="3020899"/>
    <lineage>
        <taxon>Bacteria</taxon>
        <taxon>Pseudomonadati</taxon>
        <taxon>Nitrospirota</taxon>
        <taxon>Nitrospiria</taxon>
        <taxon>Nitrospirales</taxon>
        <taxon>Nitrospiraceae</taxon>
        <taxon>Nitrospira</taxon>
    </lineage>
</organism>
<dbReference type="Gene3D" id="3.40.50.300">
    <property type="entry name" value="P-loop containing nucleotide triphosphate hydrolases"/>
    <property type="match status" value="1"/>
</dbReference>
<evidence type="ECO:0000256" key="3">
    <source>
        <dbReference type="ARBA" id="ARBA00023015"/>
    </source>
</evidence>
<protein>
    <submittedName>
        <fullName evidence="9">Sigma-54 dependent transcriptional regulator</fullName>
    </submittedName>
</protein>
<keyword evidence="2" id="KW-0067">ATP-binding</keyword>
<name>A0AA96GLP0_9BACT</name>
<keyword evidence="3" id="KW-0805">Transcription regulation</keyword>
<dbReference type="SUPFAM" id="SSF52540">
    <property type="entry name" value="P-loop containing nucleoside triphosphate hydrolases"/>
    <property type="match status" value="1"/>
</dbReference>
<dbReference type="EMBL" id="CP116968">
    <property type="protein sequence ID" value="WNM61413.1"/>
    <property type="molecule type" value="Genomic_DNA"/>
</dbReference>
<dbReference type="KEGG" id="nneo:PQG83_16880"/>
<dbReference type="GO" id="GO:0005524">
    <property type="term" value="F:ATP binding"/>
    <property type="evidence" value="ECO:0007669"/>
    <property type="project" value="UniProtKB-KW"/>
</dbReference>
<dbReference type="InterPro" id="IPR011006">
    <property type="entry name" value="CheY-like_superfamily"/>
</dbReference>
<dbReference type="Pfam" id="PF00158">
    <property type="entry name" value="Sigma54_activat"/>
    <property type="match status" value="1"/>
</dbReference>
<keyword evidence="1" id="KW-0547">Nucleotide-binding</keyword>
<evidence type="ECO:0000256" key="2">
    <source>
        <dbReference type="ARBA" id="ARBA00022840"/>
    </source>
</evidence>
<dbReference type="PROSITE" id="PS00688">
    <property type="entry name" value="SIGMA54_INTERACT_3"/>
    <property type="match status" value="1"/>
</dbReference>
<feature type="modified residue" description="4-aspartylphosphate" evidence="6">
    <location>
        <position position="53"/>
    </location>
</feature>
<sequence>MRATIYVTDDDQNVCSALSRRLVKKGHLVRSFHSGPALIEALEHELPDLLFLDLKMPEMDGLETLRQIRQKIPKTLIVMLTAYGSVEDAVEAMRVGAYDFLIKSIDFSTVEPALHRAITFLELRRRIEFSASEKQRQYSWEHVIARSPAMTTVIEQLKFFDAQDVPFVFLQGEVGTGKEFLARILHYNSHKQLGPFVTVSCNEQRGSLLEPQIFGYERGAFSGASQSMPGAFEHSDGGTLFVDEIEHLPIPIQGALAEAIRTRAFCRMGGFDRLPINNRLVVTSSIPLDQTGHQEIFHPELRSLLEKQQLFIPPLRERKEDIIPLVIKTIHAYGEEIGRPKLDIDSSVPPLLDTYQFPGNIRELEAMIRRAVLCSQGPVLTSLDFYSQHPGSGEGLPPNTGRVLFEIGQHSLQDIQVMVIDEVLRFTKQDKEQAAGYLHISTRTLDEHIQLRKNFSHETERS</sequence>
<dbReference type="CDD" id="cd00156">
    <property type="entry name" value="REC"/>
    <property type="match status" value="1"/>
</dbReference>
<dbReference type="InterPro" id="IPR025943">
    <property type="entry name" value="Sigma_54_int_dom_ATP-bd_2"/>
</dbReference>
<dbReference type="InterPro" id="IPR025944">
    <property type="entry name" value="Sigma_54_int_dom_CS"/>
</dbReference>
<dbReference type="InterPro" id="IPR001789">
    <property type="entry name" value="Sig_transdc_resp-reg_receiver"/>
</dbReference>
<dbReference type="AlphaFoldDB" id="A0AA96GLP0"/>
<evidence type="ECO:0000259" key="8">
    <source>
        <dbReference type="PROSITE" id="PS50110"/>
    </source>
</evidence>
<evidence type="ECO:0000256" key="4">
    <source>
        <dbReference type="ARBA" id="ARBA00023125"/>
    </source>
</evidence>
<evidence type="ECO:0000256" key="5">
    <source>
        <dbReference type="ARBA" id="ARBA00023163"/>
    </source>
</evidence>
<dbReference type="SMART" id="SM00382">
    <property type="entry name" value="AAA"/>
    <property type="match status" value="1"/>
</dbReference>
<dbReference type="PROSITE" id="PS00676">
    <property type="entry name" value="SIGMA54_INTERACT_2"/>
    <property type="match status" value="1"/>
</dbReference>
<keyword evidence="6" id="KW-0597">Phosphoprotein</keyword>
<dbReference type="InterPro" id="IPR003593">
    <property type="entry name" value="AAA+_ATPase"/>
</dbReference>
<dbReference type="CDD" id="cd00009">
    <property type="entry name" value="AAA"/>
    <property type="match status" value="1"/>
</dbReference>
<evidence type="ECO:0000313" key="9">
    <source>
        <dbReference type="EMBL" id="WNM61413.1"/>
    </source>
</evidence>
<dbReference type="Gene3D" id="3.40.50.2300">
    <property type="match status" value="1"/>
</dbReference>
<dbReference type="GO" id="GO:0000160">
    <property type="term" value="P:phosphorelay signal transduction system"/>
    <property type="evidence" value="ECO:0007669"/>
    <property type="project" value="InterPro"/>
</dbReference>
<dbReference type="InterPro" id="IPR002078">
    <property type="entry name" value="Sigma_54_int"/>
</dbReference>
<dbReference type="Pfam" id="PF25601">
    <property type="entry name" value="AAA_lid_14"/>
    <property type="match status" value="1"/>
</dbReference>
<evidence type="ECO:0000313" key="10">
    <source>
        <dbReference type="Proteomes" id="UP001302494"/>
    </source>
</evidence>
<dbReference type="RefSeq" id="WP_312743532.1">
    <property type="nucleotide sequence ID" value="NZ_CP116968.1"/>
</dbReference>
<keyword evidence="10" id="KW-1185">Reference proteome</keyword>
<dbReference type="GO" id="GO:0006355">
    <property type="term" value="P:regulation of DNA-templated transcription"/>
    <property type="evidence" value="ECO:0007669"/>
    <property type="project" value="InterPro"/>
</dbReference>
<dbReference type="Pfam" id="PF00072">
    <property type="entry name" value="Response_reg"/>
    <property type="match status" value="1"/>
</dbReference>
<dbReference type="InterPro" id="IPR058031">
    <property type="entry name" value="AAA_lid_NorR"/>
</dbReference>
<feature type="domain" description="Response regulatory" evidence="8">
    <location>
        <begin position="4"/>
        <end position="118"/>
    </location>
</feature>
<dbReference type="SUPFAM" id="SSF52172">
    <property type="entry name" value="CheY-like"/>
    <property type="match status" value="1"/>
</dbReference>
<feature type="domain" description="Sigma-54 factor interaction" evidence="7">
    <location>
        <begin position="143"/>
        <end position="373"/>
    </location>
</feature>
<dbReference type="SMART" id="SM00448">
    <property type="entry name" value="REC"/>
    <property type="match status" value="1"/>
</dbReference>
<evidence type="ECO:0000256" key="1">
    <source>
        <dbReference type="ARBA" id="ARBA00022741"/>
    </source>
</evidence>
<dbReference type="GO" id="GO:0003677">
    <property type="term" value="F:DNA binding"/>
    <property type="evidence" value="ECO:0007669"/>
    <property type="project" value="UniProtKB-KW"/>
</dbReference>
<gene>
    <name evidence="9" type="ORF">PQG83_16880</name>
</gene>
<dbReference type="Proteomes" id="UP001302494">
    <property type="component" value="Chromosome"/>
</dbReference>
<dbReference type="Gene3D" id="1.10.8.60">
    <property type="match status" value="1"/>
</dbReference>
<dbReference type="PROSITE" id="PS50045">
    <property type="entry name" value="SIGMA54_INTERACT_4"/>
    <property type="match status" value="1"/>
</dbReference>
<dbReference type="InterPro" id="IPR027417">
    <property type="entry name" value="P-loop_NTPase"/>
</dbReference>
<evidence type="ECO:0000259" key="7">
    <source>
        <dbReference type="PROSITE" id="PS50045"/>
    </source>
</evidence>
<keyword evidence="5" id="KW-0804">Transcription</keyword>